<evidence type="ECO:0000256" key="1">
    <source>
        <dbReference type="SAM" id="MobiDB-lite"/>
    </source>
</evidence>
<feature type="compositionally biased region" description="Basic and acidic residues" evidence="1">
    <location>
        <begin position="17"/>
        <end position="32"/>
    </location>
</feature>
<proteinExistence type="predicted"/>
<dbReference type="EMBL" id="GL767447">
    <property type="protein sequence ID" value="EFZ13723.1"/>
    <property type="molecule type" value="Genomic_DNA"/>
</dbReference>
<name>E9J0D0_SOLIN</name>
<sequence>MFGGGDRLTPRSLGRGAELHTPSREPIPRRDGGSGSADYQDLLVEPKMDLSPQNYWIAFRITYQVCKEVIRLQMEDGHH</sequence>
<evidence type="ECO:0000313" key="2">
    <source>
        <dbReference type="EMBL" id="EFZ13723.1"/>
    </source>
</evidence>
<dbReference type="HOGENOM" id="CLU_2609068_0_0_1"/>
<organism>
    <name type="scientific">Solenopsis invicta</name>
    <name type="common">Red imported fire ant</name>
    <name type="synonym">Solenopsis wagneri</name>
    <dbReference type="NCBI Taxonomy" id="13686"/>
    <lineage>
        <taxon>Eukaryota</taxon>
        <taxon>Metazoa</taxon>
        <taxon>Ecdysozoa</taxon>
        <taxon>Arthropoda</taxon>
        <taxon>Hexapoda</taxon>
        <taxon>Insecta</taxon>
        <taxon>Pterygota</taxon>
        <taxon>Neoptera</taxon>
        <taxon>Endopterygota</taxon>
        <taxon>Hymenoptera</taxon>
        <taxon>Apocrita</taxon>
        <taxon>Aculeata</taxon>
        <taxon>Formicoidea</taxon>
        <taxon>Formicidae</taxon>
        <taxon>Myrmicinae</taxon>
        <taxon>Solenopsis</taxon>
    </lineage>
</organism>
<accession>E9J0D0</accession>
<feature type="non-terminal residue" evidence="2">
    <location>
        <position position="79"/>
    </location>
</feature>
<dbReference type="AlphaFoldDB" id="E9J0D0"/>
<protein>
    <submittedName>
        <fullName evidence="2">Uncharacterized protein</fullName>
    </submittedName>
</protein>
<gene>
    <name evidence="2" type="ORF">SINV_07618</name>
</gene>
<feature type="region of interest" description="Disordered" evidence="1">
    <location>
        <begin position="1"/>
        <end position="40"/>
    </location>
</feature>
<reference evidence="2" key="1">
    <citation type="journal article" date="2011" name="Proc. Natl. Acad. Sci. U.S.A.">
        <title>The genome of the fire ant Solenopsis invicta.</title>
        <authorList>
            <person name="Wurm Y."/>
            <person name="Wang J."/>
            <person name="Riba-Grognuz O."/>
            <person name="Corona M."/>
            <person name="Nygaard S."/>
            <person name="Hunt B.G."/>
            <person name="Ingram K.K."/>
            <person name="Falquet L."/>
            <person name="Nipitwattanaphon M."/>
            <person name="Gotzek D."/>
            <person name="Dijkstra M.B."/>
            <person name="Oettler J."/>
            <person name="Comtesse F."/>
            <person name="Shih C.J."/>
            <person name="Wu W.J."/>
            <person name="Yang C.C."/>
            <person name="Thomas J."/>
            <person name="Beaudoing E."/>
            <person name="Pradervand S."/>
            <person name="Flegel V."/>
            <person name="Cook E.D."/>
            <person name="Fabbretti R."/>
            <person name="Stockinger H."/>
            <person name="Long L."/>
            <person name="Farmerie W.G."/>
            <person name="Oakey J."/>
            <person name="Boomsma J.J."/>
            <person name="Pamilo P."/>
            <person name="Yi S.V."/>
            <person name="Heinze J."/>
            <person name="Goodisman M.A."/>
            <person name="Farinelli L."/>
            <person name="Harshman K."/>
            <person name="Hulo N."/>
            <person name="Cerutti L."/>
            <person name="Xenarios I."/>
            <person name="Shoemaker D."/>
            <person name="Keller L."/>
        </authorList>
    </citation>
    <scope>NUCLEOTIDE SEQUENCE [LARGE SCALE GENOMIC DNA]</scope>
</reference>